<accession>A0AB40AYE4</accession>
<dbReference type="PROSITE" id="PS50011">
    <property type="entry name" value="PROTEIN_KINASE_DOM"/>
    <property type="match status" value="1"/>
</dbReference>
<evidence type="ECO:0000256" key="1">
    <source>
        <dbReference type="ARBA" id="ARBA00004479"/>
    </source>
</evidence>
<feature type="signal peptide" evidence="14">
    <location>
        <begin position="1"/>
        <end position="40"/>
    </location>
</feature>
<dbReference type="InterPro" id="IPR000719">
    <property type="entry name" value="Prot_kinase_dom"/>
</dbReference>
<keyword evidence="2" id="KW-0723">Serine/threonine-protein kinase</keyword>
<evidence type="ECO:0000256" key="10">
    <source>
        <dbReference type="ARBA" id="ARBA00023136"/>
    </source>
</evidence>
<dbReference type="PROSITE" id="PS00107">
    <property type="entry name" value="PROTEIN_KINASE_ATP"/>
    <property type="match status" value="1"/>
</dbReference>
<dbReference type="Pfam" id="PF13947">
    <property type="entry name" value="GUB_WAK_bind"/>
    <property type="match status" value="1"/>
</dbReference>
<feature type="domain" description="Protein kinase" evidence="15">
    <location>
        <begin position="410"/>
        <end position="701"/>
    </location>
</feature>
<feature type="transmembrane region" description="Helical" evidence="13">
    <location>
        <begin position="339"/>
        <end position="371"/>
    </location>
</feature>
<reference evidence="17" key="1">
    <citation type="submission" date="2025-08" db="UniProtKB">
        <authorList>
            <consortium name="RefSeq"/>
        </authorList>
    </citation>
    <scope>IDENTIFICATION</scope>
</reference>
<dbReference type="AlphaFoldDB" id="A0AB40AYE4"/>
<dbReference type="GeneID" id="120256397"/>
<evidence type="ECO:0000256" key="13">
    <source>
        <dbReference type="SAM" id="Phobius"/>
    </source>
</evidence>
<evidence type="ECO:0000313" key="17">
    <source>
        <dbReference type="RefSeq" id="XP_039120021.1"/>
    </source>
</evidence>
<evidence type="ECO:0000256" key="12">
    <source>
        <dbReference type="PROSITE-ProRule" id="PRU10141"/>
    </source>
</evidence>
<comment type="subcellular location">
    <subcellularLocation>
        <location evidence="1">Membrane</location>
        <topology evidence="1">Single-pass type I membrane protein</topology>
    </subcellularLocation>
</comment>
<proteinExistence type="predicted"/>
<evidence type="ECO:0000256" key="6">
    <source>
        <dbReference type="ARBA" id="ARBA00022741"/>
    </source>
</evidence>
<keyword evidence="3" id="KW-0808">Transferase</keyword>
<dbReference type="FunFam" id="1.10.510.10:FF:000590">
    <property type="entry name" value="PR5-like receptor kinase"/>
    <property type="match status" value="1"/>
</dbReference>
<keyword evidence="16" id="KW-1185">Reference proteome</keyword>
<evidence type="ECO:0000313" key="16">
    <source>
        <dbReference type="Proteomes" id="UP001515500"/>
    </source>
</evidence>
<evidence type="ECO:0000256" key="7">
    <source>
        <dbReference type="ARBA" id="ARBA00022777"/>
    </source>
</evidence>
<evidence type="ECO:0000256" key="9">
    <source>
        <dbReference type="ARBA" id="ARBA00022989"/>
    </source>
</evidence>
<dbReference type="InterPro" id="IPR025287">
    <property type="entry name" value="WAK_GUB"/>
</dbReference>
<keyword evidence="4 13" id="KW-0812">Transmembrane</keyword>
<dbReference type="SUPFAM" id="SSF56112">
    <property type="entry name" value="Protein kinase-like (PK-like)"/>
    <property type="match status" value="1"/>
</dbReference>
<dbReference type="Gene3D" id="3.30.200.20">
    <property type="entry name" value="Phosphorylase Kinase, domain 1"/>
    <property type="match status" value="1"/>
</dbReference>
<dbReference type="GO" id="GO:0005524">
    <property type="term" value="F:ATP binding"/>
    <property type="evidence" value="ECO:0007669"/>
    <property type="project" value="UniProtKB-UniRule"/>
</dbReference>
<evidence type="ECO:0000256" key="14">
    <source>
        <dbReference type="SAM" id="SignalP"/>
    </source>
</evidence>
<gene>
    <name evidence="17" type="primary">LOC120256397</name>
</gene>
<evidence type="ECO:0000256" key="11">
    <source>
        <dbReference type="ARBA" id="ARBA00023180"/>
    </source>
</evidence>
<dbReference type="SMART" id="SM00220">
    <property type="entry name" value="S_TKc"/>
    <property type="match status" value="1"/>
</dbReference>
<evidence type="ECO:0000256" key="2">
    <source>
        <dbReference type="ARBA" id="ARBA00022527"/>
    </source>
</evidence>
<dbReference type="GO" id="GO:0004674">
    <property type="term" value="F:protein serine/threonine kinase activity"/>
    <property type="evidence" value="ECO:0007669"/>
    <property type="project" value="UniProtKB-KW"/>
</dbReference>
<keyword evidence="9 13" id="KW-1133">Transmembrane helix</keyword>
<dbReference type="GO" id="GO:0030247">
    <property type="term" value="F:polysaccharide binding"/>
    <property type="evidence" value="ECO:0007669"/>
    <property type="project" value="InterPro"/>
</dbReference>
<dbReference type="InterPro" id="IPR017441">
    <property type="entry name" value="Protein_kinase_ATP_BS"/>
</dbReference>
<dbReference type="PANTHER" id="PTHR27009">
    <property type="entry name" value="RUST RESISTANCE KINASE LR10-RELATED"/>
    <property type="match status" value="1"/>
</dbReference>
<keyword evidence="6 12" id="KW-0547">Nucleotide-binding</keyword>
<evidence type="ECO:0000259" key="15">
    <source>
        <dbReference type="PROSITE" id="PS50011"/>
    </source>
</evidence>
<keyword evidence="11" id="KW-0325">Glycoprotein</keyword>
<sequence>MYLSMMNLLPSSAIAPSAMASAIFLFILFFFFASSTFVSATGDNYCAPSSCGNLTNIRHPFRLKDDPPNCGDSNYELTCDGLNRTILTVSSNHSYYVTNITYRDYSFDYLSVYFEIQVMYVGMERYNINNNSSCSHLIPLPASPLTPSNYQWNTPYYLRRSTSHYAINPLEYWVTMVNCSKEVKNKSMHHYYDVYDHKHYYYYRPVACLSHDNNSFIYLFPSKSVRDLMPSCRFLAMYPAKYPAFHDQQPIDIFKFLAQGLTLSGAVEPTKAFRINKIPYCLTKSIRETYQEATGKSNSIAVRIALILWGIEFKFLDCMGISNDDMSMKRYHLVPSTRIMLGILLSIARAGIVFAVLGRCIFAPLIIFTFLSHKLYQMMSSIDIVEKFLRNQQTLIPTRYSYTDIIAMTSHFKEKLGQGGFGSVFKGRLPFDKLVAIKMLTNSKHNTGEDFINEVSTIGMVHHINVVKLIGFCSDGTQRALIYEYMANGSLDKFIFSSNNGPNHKFSLDKLIDIALGVARGLDYLHKGCDMQILHFDIKPHNILLDHNFNPKVSDFGLAKLYPKNNSLVSLGVARGTIGYIAPELISRSFGVISHKCDVYSFGMLLLEMTGGRRNSNPRADNTSQVYYPSWIYDKLVNATVDHDIVKMDTSFVIDEREKKLCIIGLWCIQIRPSDRPSMNKVIEMLEGDIGSLQMPPKPFFSEPTQILSMVSYLSTDDGELTTISEDANEIN</sequence>
<keyword evidence="10 13" id="KW-0472">Membrane</keyword>
<dbReference type="InterPro" id="IPR008271">
    <property type="entry name" value="Ser/Thr_kinase_AS"/>
</dbReference>
<dbReference type="Proteomes" id="UP001515500">
    <property type="component" value="Unplaced"/>
</dbReference>
<dbReference type="RefSeq" id="XP_039120021.1">
    <property type="nucleotide sequence ID" value="XM_039264087.1"/>
</dbReference>
<dbReference type="InterPro" id="IPR011009">
    <property type="entry name" value="Kinase-like_dom_sf"/>
</dbReference>
<evidence type="ECO:0000256" key="5">
    <source>
        <dbReference type="ARBA" id="ARBA00022729"/>
    </source>
</evidence>
<dbReference type="PROSITE" id="PS00108">
    <property type="entry name" value="PROTEIN_KINASE_ST"/>
    <property type="match status" value="1"/>
</dbReference>
<feature type="chain" id="PRO_5044226470" evidence="14">
    <location>
        <begin position="41"/>
        <end position="732"/>
    </location>
</feature>
<keyword evidence="5 14" id="KW-0732">Signal</keyword>
<dbReference type="InterPro" id="IPR045874">
    <property type="entry name" value="LRK10/LRL21-25-like"/>
</dbReference>
<dbReference type="Pfam" id="PF00069">
    <property type="entry name" value="Pkinase"/>
    <property type="match status" value="1"/>
</dbReference>
<keyword evidence="8 12" id="KW-0067">ATP-binding</keyword>
<dbReference type="Gene3D" id="1.10.510.10">
    <property type="entry name" value="Transferase(Phosphotransferase) domain 1"/>
    <property type="match status" value="1"/>
</dbReference>
<organism evidence="16 17">
    <name type="scientific">Dioscorea cayennensis subsp. rotundata</name>
    <name type="common">White Guinea yam</name>
    <name type="synonym">Dioscorea rotundata</name>
    <dbReference type="NCBI Taxonomy" id="55577"/>
    <lineage>
        <taxon>Eukaryota</taxon>
        <taxon>Viridiplantae</taxon>
        <taxon>Streptophyta</taxon>
        <taxon>Embryophyta</taxon>
        <taxon>Tracheophyta</taxon>
        <taxon>Spermatophyta</taxon>
        <taxon>Magnoliopsida</taxon>
        <taxon>Liliopsida</taxon>
        <taxon>Dioscoreales</taxon>
        <taxon>Dioscoreaceae</taxon>
        <taxon>Dioscorea</taxon>
    </lineage>
</organism>
<name>A0AB40AYE4_DIOCR</name>
<dbReference type="GO" id="GO:0016020">
    <property type="term" value="C:membrane"/>
    <property type="evidence" value="ECO:0007669"/>
    <property type="project" value="UniProtKB-SubCell"/>
</dbReference>
<keyword evidence="7" id="KW-0418">Kinase</keyword>
<evidence type="ECO:0000256" key="4">
    <source>
        <dbReference type="ARBA" id="ARBA00022692"/>
    </source>
</evidence>
<evidence type="ECO:0000256" key="8">
    <source>
        <dbReference type="ARBA" id="ARBA00022840"/>
    </source>
</evidence>
<feature type="binding site" evidence="12">
    <location>
        <position position="438"/>
    </location>
    <ligand>
        <name>ATP</name>
        <dbReference type="ChEBI" id="CHEBI:30616"/>
    </ligand>
</feature>
<protein>
    <submittedName>
        <fullName evidence="17">LEAF RUST 10 DISEASE-RESISTANCE LOCUS RECEPTOR-LIKE PROTEIN KINASE-like 2.2 isoform X1</fullName>
    </submittedName>
</protein>
<evidence type="ECO:0000256" key="3">
    <source>
        <dbReference type="ARBA" id="ARBA00022679"/>
    </source>
</evidence>
<dbReference type="FunFam" id="3.30.200.20:FF:000178">
    <property type="entry name" value="serine/threonine-protein kinase PBS1-like"/>
    <property type="match status" value="1"/>
</dbReference>